<protein>
    <submittedName>
        <fullName evidence="1">Uncharacterized protein</fullName>
    </submittedName>
</protein>
<dbReference type="OrthoDB" id="7013010at2"/>
<organism evidence="1 2">
    <name type="scientific">Tahibacter aquaticus</name>
    <dbReference type="NCBI Taxonomy" id="520092"/>
    <lineage>
        <taxon>Bacteria</taxon>
        <taxon>Pseudomonadati</taxon>
        <taxon>Pseudomonadota</taxon>
        <taxon>Gammaproteobacteria</taxon>
        <taxon>Lysobacterales</taxon>
        <taxon>Rhodanobacteraceae</taxon>
        <taxon>Tahibacter</taxon>
    </lineage>
</organism>
<gene>
    <name evidence="1" type="ORF">DFR29_11499</name>
</gene>
<dbReference type="Proteomes" id="UP000295293">
    <property type="component" value="Unassembled WGS sequence"/>
</dbReference>
<dbReference type="EMBL" id="SNZH01000014">
    <property type="protein sequence ID" value="TDR40047.1"/>
    <property type="molecule type" value="Genomic_DNA"/>
</dbReference>
<name>A0A4R6YQK7_9GAMM</name>
<proteinExistence type="predicted"/>
<dbReference type="AlphaFoldDB" id="A0A4R6YQK7"/>
<evidence type="ECO:0000313" key="2">
    <source>
        <dbReference type="Proteomes" id="UP000295293"/>
    </source>
</evidence>
<sequence>MDLQRRDQLLKQLAAYGMNEENPRGSGALPLVGIDDFFDGNDDRNSFAPNLVQHYPDLDYFQQQLQQIAQRDDVSHVLVQAADVEWAYDSDADWVVANKVVFVTSAPTQELIDWTELLMAAGPVKGFPEPVAPNAPTLPAGHAAWHIVWR</sequence>
<keyword evidence="2" id="KW-1185">Reference proteome</keyword>
<dbReference type="RefSeq" id="WP_133820537.1">
    <property type="nucleotide sequence ID" value="NZ_SNZH01000014.1"/>
</dbReference>
<comment type="caution">
    <text evidence="1">The sequence shown here is derived from an EMBL/GenBank/DDBJ whole genome shotgun (WGS) entry which is preliminary data.</text>
</comment>
<accession>A0A4R6YQK7</accession>
<evidence type="ECO:0000313" key="1">
    <source>
        <dbReference type="EMBL" id="TDR40047.1"/>
    </source>
</evidence>
<reference evidence="1 2" key="1">
    <citation type="submission" date="2019-03" db="EMBL/GenBank/DDBJ databases">
        <title>Genomic Encyclopedia of Type Strains, Phase IV (KMG-IV): sequencing the most valuable type-strain genomes for metagenomic binning, comparative biology and taxonomic classification.</title>
        <authorList>
            <person name="Goeker M."/>
        </authorList>
    </citation>
    <scope>NUCLEOTIDE SEQUENCE [LARGE SCALE GENOMIC DNA]</scope>
    <source>
        <strain evidence="1 2">DSM 21667</strain>
    </source>
</reference>